<dbReference type="AlphaFoldDB" id="A0A9P8PQ25"/>
<sequence>MSQQPNQNTQNKPVQQGGRPNNQQTIDLSRLQPAQLQALIAQMNQCQADAQKLGVETPAGKENLLKYQRIKMLLNQYSQQMSRQQQQSQQNPQIQQQQTGSQQVQTNRQAPQQNQQQYQQYNQANQPKNDGFNQNVSQRPIQQVQQQQPNTNFQRNQTASPSPSTVVPNSRQNFAQQGQQQMQTPQSQQQQPKATPLQQYQQLQNVLPEFVKRLEKIEESKKSGNLSAEQLAKLSEQEAAVRSRYTSYQKLKAQLEQQLKQQAAQQQQQQISQSGNSHSGSPQLMQNQSLVNNAPNTPDTSHSQPMTPKFQNNQQPQQQIPRSQQSNNYQYSQQNIALNQQPQQSNNNVNVALSQSNLKPNFQSSSQDPNNIQQHQVPIQQQNSQLQHQTQLQQQPQQQPQQNLQQQPQSQPHSQPHLQAQPQQSQQSVSIPASQRKVIQSQNSNPLPQENALNQGGIGRSIKSASPNAAVTNVNAAARPTNNINNGPISASNTNVFKSAVPPSTLSASINVKPPTPVQATQNRPTLTGGKSVAAPSLTTPAMLKLPPYEMQGDRVLSKRKLSELVKTVGADEGDGETIIDGDVEELLLDLADEFVTNITSFACRLAKHRKSENLQAKDIQLHLEKNWNIRVPGFASDEIRSVRKWPANSNHVQRVQGIDISKSVEQNK</sequence>
<evidence type="ECO:0000256" key="2">
    <source>
        <dbReference type="ARBA" id="ARBA00007530"/>
    </source>
</evidence>
<comment type="caution">
    <text evidence="10">The sequence shown here is derived from an EMBL/GenBank/DDBJ whole genome shotgun (WGS) entry which is preliminary data.</text>
</comment>
<reference evidence="10" key="1">
    <citation type="journal article" date="2021" name="Open Biol.">
        <title>Shared evolutionary footprints suggest mitochondrial oxidative damage underlies multiple complex I losses in fungi.</title>
        <authorList>
            <person name="Schikora-Tamarit M.A."/>
            <person name="Marcet-Houben M."/>
            <person name="Nosek J."/>
            <person name="Gabaldon T."/>
        </authorList>
    </citation>
    <scope>NUCLEOTIDE SEQUENCE</scope>
    <source>
        <strain evidence="10">CBS6341</strain>
    </source>
</reference>
<feature type="domain" description="Transcription initiation factor TFIID subunit 12" evidence="9">
    <location>
        <begin position="558"/>
        <end position="630"/>
    </location>
</feature>
<feature type="compositionally biased region" description="Low complexity" evidence="8">
    <location>
        <begin position="369"/>
        <end position="435"/>
    </location>
</feature>
<feature type="compositionally biased region" description="Low complexity" evidence="8">
    <location>
        <begin position="134"/>
        <end position="158"/>
    </location>
</feature>
<evidence type="ECO:0000256" key="8">
    <source>
        <dbReference type="SAM" id="MobiDB-lite"/>
    </source>
</evidence>
<evidence type="ECO:0000256" key="1">
    <source>
        <dbReference type="ARBA" id="ARBA00004123"/>
    </source>
</evidence>
<reference evidence="10" key="2">
    <citation type="submission" date="2021-01" db="EMBL/GenBank/DDBJ databases">
        <authorList>
            <person name="Schikora-Tamarit M.A."/>
        </authorList>
    </citation>
    <scope>NUCLEOTIDE SEQUENCE</scope>
    <source>
        <strain evidence="10">CBS6341</strain>
    </source>
</reference>
<dbReference type="Gene3D" id="1.10.20.10">
    <property type="entry name" value="Histone, subunit A"/>
    <property type="match status" value="1"/>
</dbReference>
<feature type="compositionally biased region" description="Low complexity" evidence="8">
    <location>
        <begin position="172"/>
        <end position="198"/>
    </location>
</feature>
<keyword evidence="4" id="KW-0804">Transcription</keyword>
<name>A0A9P8PQ25_9ASCO</name>
<keyword evidence="5" id="KW-0539">Nucleus</keyword>
<keyword evidence="11" id="KW-1185">Reference proteome</keyword>
<dbReference type="GO" id="GO:0000124">
    <property type="term" value="C:SAGA complex"/>
    <property type="evidence" value="ECO:0007669"/>
    <property type="project" value="InterPro"/>
</dbReference>
<feature type="compositionally biased region" description="Low complexity" evidence="8">
    <location>
        <begin position="81"/>
        <end position="127"/>
    </location>
</feature>
<dbReference type="FunFam" id="1.10.20.10:FF:000011">
    <property type="entry name" value="Transcription initiation factor TFIID subunit 12"/>
    <property type="match status" value="1"/>
</dbReference>
<dbReference type="GO" id="GO:0046982">
    <property type="term" value="F:protein heterodimerization activity"/>
    <property type="evidence" value="ECO:0007669"/>
    <property type="project" value="InterPro"/>
</dbReference>
<evidence type="ECO:0000256" key="3">
    <source>
        <dbReference type="ARBA" id="ARBA00023015"/>
    </source>
</evidence>
<feature type="compositionally biased region" description="Low complexity" evidence="8">
    <location>
        <begin position="311"/>
        <end position="329"/>
    </location>
</feature>
<evidence type="ECO:0000259" key="9">
    <source>
        <dbReference type="Pfam" id="PF03847"/>
    </source>
</evidence>
<dbReference type="InterPro" id="IPR037794">
    <property type="entry name" value="TAF12"/>
</dbReference>
<dbReference type="SUPFAM" id="SSF47113">
    <property type="entry name" value="Histone-fold"/>
    <property type="match status" value="1"/>
</dbReference>
<dbReference type="Proteomes" id="UP000769528">
    <property type="component" value="Unassembled WGS sequence"/>
</dbReference>
<feature type="compositionally biased region" description="Polar residues" evidence="8">
    <location>
        <begin position="159"/>
        <end position="171"/>
    </location>
</feature>
<evidence type="ECO:0000256" key="5">
    <source>
        <dbReference type="ARBA" id="ARBA00023242"/>
    </source>
</evidence>
<dbReference type="GO" id="GO:0005669">
    <property type="term" value="C:transcription factor TFIID complex"/>
    <property type="evidence" value="ECO:0007669"/>
    <property type="project" value="InterPro"/>
</dbReference>
<dbReference type="PANTHER" id="PTHR12264">
    <property type="entry name" value="TRANSCRIPTION INITIATION FACTOR TFIID SUBUNIT 12"/>
    <property type="match status" value="1"/>
</dbReference>
<feature type="region of interest" description="Disordered" evidence="8">
    <location>
        <begin position="1"/>
        <end position="27"/>
    </location>
</feature>
<dbReference type="InterPro" id="IPR003228">
    <property type="entry name" value="TFIID_TAF12_dom"/>
</dbReference>
<evidence type="ECO:0000313" key="10">
    <source>
        <dbReference type="EMBL" id="KAH3675459.1"/>
    </source>
</evidence>
<evidence type="ECO:0000256" key="4">
    <source>
        <dbReference type="ARBA" id="ARBA00023163"/>
    </source>
</evidence>
<proteinExistence type="inferred from homology"/>
<feature type="region of interest" description="Disordered" evidence="8">
    <location>
        <begin position="359"/>
        <end position="461"/>
    </location>
</feature>
<accession>A0A9P8PQ25</accession>
<dbReference type="GO" id="GO:0017025">
    <property type="term" value="F:TBP-class protein binding"/>
    <property type="evidence" value="ECO:0007669"/>
    <property type="project" value="TreeGrafter"/>
</dbReference>
<gene>
    <name evidence="10" type="ORF">WICMUC_002748</name>
</gene>
<dbReference type="GO" id="GO:0051123">
    <property type="term" value="P:RNA polymerase II preinitiation complex assembly"/>
    <property type="evidence" value="ECO:0007669"/>
    <property type="project" value="TreeGrafter"/>
</dbReference>
<comment type="subcellular location">
    <subcellularLocation>
        <location evidence="1">Nucleus</location>
    </subcellularLocation>
</comment>
<dbReference type="InterPro" id="IPR009072">
    <property type="entry name" value="Histone-fold"/>
</dbReference>
<dbReference type="Pfam" id="PF03847">
    <property type="entry name" value="TFIID_20kDa"/>
    <property type="match status" value="1"/>
</dbReference>
<dbReference type="EMBL" id="JAEUBF010000772">
    <property type="protein sequence ID" value="KAH3675459.1"/>
    <property type="molecule type" value="Genomic_DNA"/>
</dbReference>
<dbReference type="CDD" id="cd07981">
    <property type="entry name" value="HFD_TAF12"/>
    <property type="match status" value="1"/>
</dbReference>
<keyword evidence="3" id="KW-0805">Transcription regulation</keyword>
<feature type="region of interest" description="Disordered" evidence="8">
    <location>
        <begin position="508"/>
        <end position="535"/>
    </location>
</feature>
<dbReference type="PANTHER" id="PTHR12264:SF21">
    <property type="entry name" value="TRANSCRIPTION INITIATION FACTOR TFIID SUBUNIT 12"/>
    <property type="match status" value="1"/>
</dbReference>
<feature type="compositionally biased region" description="Polar residues" evidence="8">
    <location>
        <begin position="271"/>
        <end position="310"/>
    </location>
</feature>
<feature type="region of interest" description="Disordered" evidence="8">
    <location>
        <begin position="81"/>
        <end position="198"/>
    </location>
</feature>
<evidence type="ECO:0000313" key="11">
    <source>
        <dbReference type="Proteomes" id="UP000769528"/>
    </source>
</evidence>
<evidence type="ECO:0000256" key="7">
    <source>
        <dbReference type="ARBA" id="ARBA00093657"/>
    </source>
</evidence>
<feature type="compositionally biased region" description="Polar residues" evidence="8">
    <location>
        <begin position="437"/>
        <end position="454"/>
    </location>
</feature>
<feature type="compositionally biased region" description="Polar residues" evidence="8">
    <location>
        <begin position="359"/>
        <end position="368"/>
    </location>
</feature>
<protein>
    <recommendedName>
        <fullName evidence="6">TBP-associated factor 12</fullName>
    </recommendedName>
    <alternativeName>
        <fullName evidence="7">Transcription initiation factor TFIID subunit 12</fullName>
    </alternativeName>
</protein>
<organism evidence="10 11">
    <name type="scientific">Wickerhamomyces mucosus</name>
    <dbReference type="NCBI Taxonomy" id="1378264"/>
    <lineage>
        <taxon>Eukaryota</taxon>
        <taxon>Fungi</taxon>
        <taxon>Dikarya</taxon>
        <taxon>Ascomycota</taxon>
        <taxon>Saccharomycotina</taxon>
        <taxon>Saccharomycetes</taxon>
        <taxon>Phaffomycetales</taxon>
        <taxon>Wickerhamomycetaceae</taxon>
        <taxon>Wickerhamomyces</taxon>
    </lineage>
</organism>
<dbReference type="GO" id="GO:0003677">
    <property type="term" value="F:DNA binding"/>
    <property type="evidence" value="ECO:0007669"/>
    <property type="project" value="TreeGrafter"/>
</dbReference>
<dbReference type="OrthoDB" id="2193432at2759"/>
<comment type="similarity">
    <text evidence="2">Belongs to the TAF12 family.</text>
</comment>
<evidence type="ECO:0000256" key="6">
    <source>
        <dbReference type="ARBA" id="ARBA00075089"/>
    </source>
</evidence>
<feature type="region of interest" description="Disordered" evidence="8">
    <location>
        <begin position="266"/>
        <end position="329"/>
    </location>
</feature>